<evidence type="ECO:0000313" key="3">
    <source>
        <dbReference type="WBParaSite" id="nRc.2.0.1.t13844-RA"/>
    </source>
</evidence>
<organism evidence="2 3">
    <name type="scientific">Romanomermis culicivorax</name>
    <name type="common">Nematode worm</name>
    <dbReference type="NCBI Taxonomy" id="13658"/>
    <lineage>
        <taxon>Eukaryota</taxon>
        <taxon>Metazoa</taxon>
        <taxon>Ecdysozoa</taxon>
        <taxon>Nematoda</taxon>
        <taxon>Enoplea</taxon>
        <taxon>Dorylaimia</taxon>
        <taxon>Mermithida</taxon>
        <taxon>Mermithoidea</taxon>
        <taxon>Mermithidae</taxon>
        <taxon>Romanomermis</taxon>
    </lineage>
</organism>
<feature type="compositionally biased region" description="Basic and acidic residues" evidence="1">
    <location>
        <begin position="7"/>
        <end position="19"/>
    </location>
</feature>
<name>A0A915IJ10_ROMCU</name>
<dbReference type="Proteomes" id="UP000887565">
    <property type="component" value="Unplaced"/>
</dbReference>
<keyword evidence="2" id="KW-1185">Reference proteome</keyword>
<evidence type="ECO:0000256" key="1">
    <source>
        <dbReference type="SAM" id="MobiDB-lite"/>
    </source>
</evidence>
<dbReference type="AlphaFoldDB" id="A0A915IJ10"/>
<sequence length="118" mass="13248">MGVKRKAPGDDRAQAEKHQQTAAKSPEGALSDPTEAEETGNIKAKTRMHNFTIRTFNCLVDLVEVNKARIRATTEKNRDAGKDLHAIRPMTNDLPQHADQATEPQIDRIRHRCHCQTP</sequence>
<protein>
    <submittedName>
        <fullName evidence="3">Uncharacterized protein</fullName>
    </submittedName>
</protein>
<reference evidence="3" key="1">
    <citation type="submission" date="2022-11" db="UniProtKB">
        <authorList>
            <consortium name="WormBaseParasite"/>
        </authorList>
    </citation>
    <scope>IDENTIFICATION</scope>
</reference>
<proteinExistence type="predicted"/>
<accession>A0A915IJ10</accession>
<evidence type="ECO:0000313" key="2">
    <source>
        <dbReference type="Proteomes" id="UP000887565"/>
    </source>
</evidence>
<dbReference type="WBParaSite" id="nRc.2.0.1.t13844-RA">
    <property type="protein sequence ID" value="nRc.2.0.1.t13844-RA"/>
    <property type="gene ID" value="nRc.2.0.1.g13844"/>
</dbReference>
<feature type="region of interest" description="Disordered" evidence="1">
    <location>
        <begin position="1"/>
        <end position="44"/>
    </location>
</feature>